<evidence type="ECO:0000313" key="3">
    <source>
        <dbReference type="Proteomes" id="UP000309450"/>
    </source>
</evidence>
<feature type="domain" description="ChrB C-terminal" evidence="1">
    <location>
        <begin position="57"/>
        <end position="118"/>
    </location>
</feature>
<evidence type="ECO:0000313" key="2">
    <source>
        <dbReference type="EMBL" id="THD82399.1"/>
    </source>
</evidence>
<organism evidence="2 3">
    <name type="scientific">Aliigemmobacter aestuarii</name>
    <dbReference type="NCBI Taxonomy" id="1445661"/>
    <lineage>
        <taxon>Bacteria</taxon>
        <taxon>Pseudomonadati</taxon>
        <taxon>Pseudomonadota</taxon>
        <taxon>Alphaproteobacteria</taxon>
        <taxon>Rhodobacterales</taxon>
        <taxon>Paracoccaceae</taxon>
        <taxon>Aliigemmobacter</taxon>
    </lineage>
</organism>
<gene>
    <name evidence="2" type="ORF">E7811_15240</name>
</gene>
<keyword evidence="3" id="KW-1185">Reference proteome</keyword>
<proteinExistence type="predicted"/>
<dbReference type="OrthoDB" id="9784302at2"/>
<accession>A0A4S3MLM6</accession>
<dbReference type="Pfam" id="PF09828">
    <property type="entry name" value="ChrB_C"/>
    <property type="match status" value="1"/>
</dbReference>
<protein>
    <recommendedName>
        <fullName evidence="1">ChrB C-terminal domain-containing protein</fullName>
    </recommendedName>
</protein>
<dbReference type="AlphaFoldDB" id="A0A4S3MLM6"/>
<reference evidence="2 3" key="1">
    <citation type="submission" date="2019-04" db="EMBL/GenBank/DDBJ databases">
        <title>Draft genome sequence of Gemmobacter aestuarii sp. nov.</title>
        <authorList>
            <person name="Hameed A."/>
            <person name="Lin S.-Y."/>
            <person name="Shahina M."/>
            <person name="Lai W.-A."/>
            <person name="Young C.-C."/>
        </authorList>
    </citation>
    <scope>NUCLEOTIDE SEQUENCE [LARGE SCALE GENOMIC DNA]</scope>
    <source>
        <strain evidence="2 3">CC-PW-75</strain>
    </source>
</reference>
<sequence>MPNFNQIAPSQLFRLIGTPEAPRILDICPPDDFAAMPAVIPTTERVAPEGIAPLLPGLAHPALDRLALIVRAADTNRPDLAPQAAGLLAVSVGLSRQFRNDMAQLEAGMAVYDALYRWARDGFDGGHDWPAGR</sequence>
<dbReference type="Proteomes" id="UP000309450">
    <property type="component" value="Unassembled WGS sequence"/>
</dbReference>
<dbReference type="InterPro" id="IPR018634">
    <property type="entry name" value="ChrB_C"/>
</dbReference>
<name>A0A4S3MLM6_9RHOB</name>
<comment type="caution">
    <text evidence="2">The sequence shown here is derived from an EMBL/GenBank/DDBJ whole genome shotgun (WGS) entry which is preliminary data.</text>
</comment>
<dbReference type="EMBL" id="SSND01000004">
    <property type="protein sequence ID" value="THD82399.1"/>
    <property type="molecule type" value="Genomic_DNA"/>
</dbReference>
<evidence type="ECO:0000259" key="1">
    <source>
        <dbReference type="Pfam" id="PF09828"/>
    </source>
</evidence>